<keyword evidence="1" id="KW-0812">Transmembrane</keyword>
<evidence type="ECO:0000313" key="3">
    <source>
        <dbReference type="Proteomes" id="UP000178428"/>
    </source>
</evidence>
<name>A0A1G2EZT9_9BACT</name>
<gene>
    <name evidence="2" type="ORF">A3J00_01510</name>
</gene>
<dbReference type="STRING" id="1801725.A3J00_01510"/>
<comment type="caution">
    <text evidence="2">The sequence shown here is derived from an EMBL/GenBank/DDBJ whole genome shotgun (WGS) entry which is preliminary data.</text>
</comment>
<dbReference type="EMBL" id="MHMR01000007">
    <property type="protein sequence ID" value="OGZ31207.1"/>
    <property type="molecule type" value="Genomic_DNA"/>
</dbReference>
<sequence>MGILITHIAYVFNGMHPELWHYFIGGLLAISPDLNVFRFLILGLKNPDKKRTHHHASLSHYPIFVIPLITVIAAYALGETMWMWIAGFCVLWHLIHDTKGCGGSNLVWFWPFFKKPISFWPLGVERESIRADSLEDHRKWLTENYVKFSVSSFCGIVFALSVVSGVTANYFKMTYNSGVLILTLLVLVLFIYSRLYDLFIKNSQK</sequence>
<evidence type="ECO:0000256" key="1">
    <source>
        <dbReference type="SAM" id="Phobius"/>
    </source>
</evidence>
<protein>
    <submittedName>
        <fullName evidence="2">Uncharacterized protein</fullName>
    </submittedName>
</protein>
<keyword evidence="1" id="KW-1133">Transmembrane helix</keyword>
<organism evidence="2 3">
    <name type="scientific">Candidatus Niyogibacteria bacterium RIFCSPLOWO2_02_FULL_45_13</name>
    <dbReference type="NCBI Taxonomy" id="1801725"/>
    <lineage>
        <taxon>Bacteria</taxon>
        <taxon>Candidatus Niyogiibacteriota</taxon>
    </lineage>
</organism>
<feature type="transmembrane region" description="Helical" evidence="1">
    <location>
        <begin position="20"/>
        <end position="41"/>
    </location>
</feature>
<dbReference type="Proteomes" id="UP000178428">
    <property type="component" value="Unassembled WGS sequence"/>
</dbReference>
<reference evidence="2 3" key="1">
    <citation type="journal article" date="2016" name="Nat. Commun.">
        <title>Thousands of microbial genomes shed light on interconnected biogeochemical processes in an aquifer system.</title>
        <authorList>
            <person name="Anantharaman K."/>
            <person name="Brown C.T."/>
            <person name="Hug L.A."/>
            <person name="Sharon I."/>
            <person name="Castelle C.J."/>
            <person name="Probst A.J."/>
            <person name="Thomas B.C."/>
            <person name="Singh A."/>
            <person name="Wilkins M.J."/>
            <person name="Karaoz U."/>
            <person name="Brodie E.L."/>
            <person name="Williams K.H."/>
            <person name="Hubbard S.S."/>
            <person name="Banfield J.F."/>
        </authorList>
    </citation>
    <scope>NUCLEOTIDE SEQUENCE [LARGE SCALE GENOMIC DNA]</scope>
</reference>
<accession>A0A1G2EZT9</accession>
<dbReference type="AlphaFoldDB" id="A0A1G2EZT9"/>
<feature type="transmembrane region" description="Helical" evidence="1">
    <location>
        <begin position="177"/>
        <end position="196"/>
    </location>
</feature>
<feature type="transmembrane region" description="Helical" evidence="1">
    <location>
        <begin position="62"/>
        <end position="95"/>
    </location>
</feature>
<keyword evidence="1" id="KW-0472">Membrane</keyword>
<evidence type="ECO:0000313" key="2">
    <source>
        <dbReference type="EMBL" id="OGZ31207.1"/>
    </source>
</evidence>
<proteinExistence type="predicted"/>
<feature type="transmembrane region" description="Helical" evidence="1">
    <location>
        <begin position="145"/>
        <end position="171"/>
    </location>
</feature>